<evidence type="ECO:0000256" key="3">
    <source>
        <dbReference type="ARBA" id="ARBA00022694"/>
    </source>
</evidence>
<dbReference type="PROSITE" id="PS00903">
    <property type="entry name" value="CYT_DCMP_DEAMINASES_1"/>
    <property type="match status" value="1"/>
</dbReference>
<evidence type="ECO:0000256" key="4">
    <source>
        <dbReference type="ARBA" id="ARBA00022723"/>
    </source>
</evidence>
<organism evidence="10 11">
    <name type="scientific">Thiomicrorhabdus sediminis</name>
    <dbReference type="NCBI Taxonomy" id="2580412"/>
    <lineage>
        <taxon>Bacteria</taxon>
        <taxon>Pseudomonadati</taxon>
        <taxon>Pseudomonadota</taxon>
        <taxon>Gammaproteobacteria</taxon>
        <taxon>Thiotrichales</taxon>
        <taxon>Piscirickettsiaceae</taxon>
        <taxon>Thiomicrorhabdus</taxon>
    </lineage>
</organism>
<dbReference type="EC" id="3.5.4.33" evidence="8"/>
<dbReference type="Pfam" id="PF00383">
    <property type="entry name" value="dCMP_cyt_deam_1"/>
    <property type="match status" value="1"/>
</dbReference>
<dbReference type="PANTHER" id="PTHR11079:SF202">
    <property type="entry name" value="TRNA-SPECIFIC ADENOSINE DEAMINASE"/>
    <property type="match status" value="1"/>
</dbReference>
<keyword evidence="4 8" id="KW-0479">Metal-binding</keyword>
<keyword evidence="3 8" id="KW-0819">tRNA processing</keyword>
<dbReference type="FunFam" id="3.40.140.10:FF:000005">
    <property type="entry name" value="tRNA-specific adenosine deaminase"/>
    <property type="match status" value="1"/>
</dbReference>
<name>A0A4P9K462_9GAMM</name>
<dbReference type="Gene3D" id="3.40.140.10">
    <property type="entry name" value="Cytidine Deaminase, domain 2"/>
    <property type="match status" value="1"/>
</dbReference>
<comment type="subunit">
    <text evidence="2 8">Homodimer.</text>
</comment>
<dbReference type="CDD" id="cd01285">
    <property type="entry name" value="nucleoside_deaminase"/>
    <property type="match status" value="1"/>
</dbReference>
<dbReference type="RefSeq" id="WP_138564336.1">
    <property type="nucleotide sequence ID" value="NZ_CP040602.1"/>
</dbReference>
<keyword evidence="5 8" id="KW-0378">Hydrolase</keyword>
<feature type="binding site" evidence="8">
    <location>
        <position position="92"/>
    </location>
    <ligand>
        <name>Zn(2+)</name>
        <dbReference type="ChEBI" id="CHEBI:29105"/>
        <note>catalytic</note>
    </ligand>
</feature>
<dbReference type="GO" id="GO:0008270">
    <property type="term" value="F:zinc ion binding"/>
    <property type="evidence" value="ECO:0007669"/>
    <property type="project" value="UniProtKB-UniRule"/>
</dbReference>
<dbReference type="Proteomes" id="UP000304864">
    <property type="component" value="Chromosome"/>
</dbReference>
<keyword evidence="6 8" id="KW-0862">Zinc</keyword>
<dbReference type="SUPFAM" id="SSF53927">
    <property type="entry name" value="Cytidine deaminase-like"/>
    <property type="match status" value="1"/>
</dbReference>
<proteinExistence type="inferred from homology"/>
<dbReference type="EMBL" id="CP040602">
    <property type="protein sequence ID" value="QCU89709.1"/>
    <property type="molecule type" value="Genomic_DNA"/>
</dbReference>
<evidence type="ECO:0000256" key="6">
    <source>
        <dbReference type="ARBA" id="ARBA00022833"/>
    </source>
</evidence>
<keyword evidence="11" id="KW-1185">Reference proteome</keyword>
<evidence type="ECO:0000313" key="11">
    <source>
        <dbReference type="Proteomes" id="UP000304864"/>
    </source>
</evidence>
<gene>
    <name evidence="8 10" type="primary">tadA</name>
    <name evidence="10" type="ORF">FE785_03170</name>
</gene>
<evidence type="ECO:0000256" key="8">
    <source>
        <dbReference type="HAMAP-Rule" id="MF_00972"/>
    </source>
</evidence>
<dbReference type="InterPro" id="IPR016193">
    <property type="entry name" value="Cytidine_deaminase-like"/>
</dbReference>
<feature type="domain" description="CMP/dCMP-type deaminase" evidence="9">
    <location>
        <begin position="11"/>
        <end position="123"/>
    </location>
</feature>
<comment type="cofactor">
    <cofactor evidence="8">
        <name>Zn(2+)</name>
        <dbReference type="ChEBI" id="CHEBI:29105"/>
    </cofactor>
    <text evidence="8">Binds 1 zinc ion per subunit.</text>
</comment>
<dbReference type="GO" id="GO:0052717">
    <property type="term" value="F:tRNA-specific adenosine-34 deaminase activity"/>
    <property type="evidence" value="ECO:0007669"/>
    <property type="project" value="UniProtKB-UniRule"/>
</dbReference>
<evidence type="ECO:0000256" key="1">
    <source>
        <dbReference type="ARBA" id="ARBA00010669"/>
    </source>
</evidence>
<evidence type="ECO:0000259" key="9">
    <source>
        <dbReference type="PROSITE" id="PS51747"/>
    </source>
</evidence>
<dbReference type="InterPro" id="IPR016192">
    <property type="entry name" value="APOBEC/CMP_deaminase_Zn-bd"/>
</dbReference>
<dbReference type="PANTHER" id="PTHR11079">
    <property type="entry name" value="CYTOSINE DEAMINASE FAMILY MEMBER"/>
    <property type="match status" value="1"/>
</dbReference>
<sequence>MQVPEGLTAQQIDEFWMNHARKLAEKAEQSGEVPVGAVVVLNGELISEAYNQPIQNNDPTAHAEVLALRAAGKKLGNYRLIDTTLYVTLEPCPMCAGAMVHARVKRVVFGAYDAKTGAAGSVFDLLQAPQLNHVLQVDGGIMQFECADQLSAFFKRRRKEIKAQKRLGQTTG</sequence>
<dbReference type="PROSITE" id="PS51747">
    <property type="entry name" value="CYT_DCMP_DEAMINASES_2"/>
    <property type="match status" value="1"/>
</dbReference>
<accession>A0A4P9K462</accession>
<dbReference type="AlphaFoldDB" id="A0A4P9K462"/>
<feature type="binding site" evidence="8">
    <location>
        <position position="62"/>
    </location>
    <ligand>
        <name>Zn(2+)</name>
        <dbReference type="ChEBI" id="CHEBI:29105"/>
        <note>catalytic</note>
    </ligand>
</feature>
<dbReference type="GO" id="GO:0002100">
    <property type="term" value="P:tRNA wobble adenosine to inosine editing"/>
    <property type="evidence" value="ECO:0007669"/>
    <property type="project" value="UniProtKB-UniRule"/>
</dbReference>
<comment type="catalytic activity">
    <reaction evidence="7 8">
        <text>adenosine(34) in tRNA + H2O + H(+) = inosine(34) in tRNA + NH4(+)</text>
        <dbReference type="Rhea" id="RHEA:43168"/>
        <dbReference type="Rhea" id="RHEA-COMP:10373"/>
        <dbReference type="Rhea" id="RHEA-COMP:10374"/>
        <dbReference type="ChEBI" id="CHEBI:15377"/>
        <dbReference type="ChEBI" id="CHEBI:15378"/>
        <dbReference type="ChEBI" id="CHEBI:28938"/>
        <dbReference type="ChEBI" id="CHEBI:74411"/>
        <dbReference type="ChEBI" id="CHEBI:82852"/>
        <dbReference type="EC" id="3.5.4.33"/>
    </reaction>
</comment>
<protein>
    <recommendedName>
        <fullName evidence="8">tRNA-specific adenosine deaminase</fullName>
        <ecNumber evidence="8">3.5.4.33</ecNumber>
    </recommendedName>
</protein>
<dbReference type="KEGG" id="thig:FE785_03170"/>
<dbReference type="HAMAP" id="MF_00972">
    <property type="entry name" value="tRNA_aden_deaminase"/>
    <property type="match status" value="1"/>
</dbReference>
<dbReference type="InterPro" id="IPR002125">
    <property type="entry name" value="CMP_dCMP_dom"/>
</dbReference>
<evidence type="ECO:0000313" key="10">
    <source>
        <dbReference type="EMBL" id="QCU89709.1"/>
    </source>
</evidence>
<feature type="binding site" evidence="8">
    <location>
        <position position="95"/>
    </location>
    <ligand>
        <name>Zn(2+)</name>
        <dbReference type="ChEBI" id="CHEBI:29105"/>
        <note>catalytic</note>
    </ligand>
</feature>
<evidence type="ECO:0000256" key="2">
    <source>
        <dbReference type="ARBA" id="ARBA00011738"/>
    </source>
</evidence>
<dbReference type="NCBIfam" id="NF008113">
    <property type="entry name" value="PRK10860.1"/>
    <property type="match status" value="1"/>
</dbReference>
<reference evidence="10 11" key="1">
    <citation type="submission" date="2019-05" db="EMBL/GenBank/DDBJ databases">
        <title>Thiomicrorhabdus sediminis sp. nov, a novel sulfur-oxidizing bacterium isolated from coastal sediment.</title>
        <authorList>
            <person name="Liu X."/>
        </authorList>
    </citation>
    <scope>NUCLEOTIDE SEQUENCE [LARGE SCALE GENOMIC DNA]</scope>
    <source>
        <strain evidence="10 11">G1</strain>
    </source>
</reference>
<comment type="similarity">
    <text evidence="1">Belongs to the cytidine and deoxycytidylate deaminase family. ADAT2 subfamily.</text>
</comment>
<comment type="function">
    <text evidence="8">Catalyzes the deamination of adenosine to inosine at the wobble position 34 of tRNA(Arg2).</text>
</comment>
<dbReference type="InterPro" id="IPR028883">
    <property type="entry name" value="tRNA_aden_deaminase"/>
</dbReference>
<evidence type="ECO:0000256" key="7">
    <source>
        <dbReference type="ARBA" id="ARBA00048045"/>
    </source>
</evidence>
<feature type="active site" description="Proton donor" evidence="8">
    <location>
        <position position="64"/>
    </location>
</feature>
<evidence type="ECO:0000256" key="5">
    <source>
        <dbReference type="ARBA" id="ARBA00022801"/>
    </source>
</evidence>
<dbReference type="OrthoDB" id="9802676at2"/>